<dbReference type="Gene3D" id="3.40.50.720">
    <property type="entry name" value="NAD(P)-binding Rossmann-like Domain"/>
    <property type="match status" value="1"/>
</dbReference>
<feature type="binding site" evidence="13">
    <location>
        <position position="147"/>
    </location>
    <ligand>
        <name>substrate</name>
    </ligand>
</feature>
<feature type="binding site" evidence="13">
    <location>
        <position position="275"/>
    </location>
    <ligand>
        <name>substrate</name>
    </ligand>
</feature>
<evidence type="ECO:0000256" key="5">
    <source>
        <dbReference type="ARBA" id="ARBA00021654"/>
    </source>
</evidence>
<dbReference type="InterPro" id="IPR036291">
    <property type="entry name" value="NAD(P)-bd_dom_sf"/>
</dbReference>
<evidence type="ECO:0000256" key="2">
    <source>
        <dbReference type="ARBA" id="ARBA00007442"/>
    </source>
</evidence>
<keyword evidence="9 12" id="KW-0560">Oxidoreductase</keyword>
<keyword evidence="10 12" id="KW-0457">Lysine biosynthesis</keyword>
<feature type="binding site" evidence="13">
    <location>
        <position position="248"/>
    </location>
    <ligand>
        <name>substrate</name>
    </ligand>
</feature>
<dbReference type="AlphaFoldDB" id="A0A1I3E0C3"/>
<dbReference type="InterPro" id="IPR010190">
    <property type="entry name" value="Diaminopimelate_DH_Ddh"/>
</dbReference>
<feature type="binding site" evidence="13">
    <location>
        <begin position="12"/>
        <end position="15"/>
    </location>
    <ligand>
        <name>NADP(+)</name>
        <dbReference type="ChEBI" id="CHEBI:58349"/>
    </ligand>
</feature>
<keyword evidence="6 12" id="KW-0028">Amino-acid biosynthesis</keyword>
<feature type="binding site" evidence="13">
    <location>
        <position position="198"/>
    </location>
    <ligand>
        <name>substrate</name>
    </ligand>
</feature>
<feature type="binding site" evidence="13">
    <location>
        <begin position="120"/>
        <end position="124"/>
    </location>
    <ligand>
        <name>NADP(+)</name>
        <dbReference type="ChEBI" id="CHEBI:58349"/>
    </ligand>
</feature>
<dbReference type="RefSeq" id="WP_047391634.1">
    <property type="nucleotide sequence ID" value="NZ_FOQE01000062.1"/>
</dbReference>
<evidence type="ECO:0000259" key="14">
    <source>
        <dbReference type="Pfam" id="PF16654"/>
    </source>
</evidence>
<gene>
    <name evidence="15" type="ORF">SAMN04489868_1622</name>
</gene>
<feature type="binding site" evidence="13">
    <location>
        <begin position="36"/>
        <end position="38"/>
    </location>
    <ligand>
        <name>NADP(+)</name>
        <dbReference type="ChEBI" id="CHEBI:58349"/>
    </ligand>
</feature>
<comment type="similarity">
    <text evidence="2 12">Belongs to the diaminopimelate dehydrogenase family.</text>
</comment>
<dbReference type="GO" id="GO:0000166">
    <property type="term" value="F:nucleotide binding"/>
    <property type="evidence" value="ECO:0007669"/>
    <property type="project" value="UniProtKB-KW"/>
</dbReference>
<accession>A0A1I3E0C3</accession>
<evidence type="ECO:0000256" key="6">
    <source>
        <dbReference type="ARBA" id="ARBA00022605"/>
    </source>
</evidence>
<feature type="binding site" evidence="13">
    <location>
        <begin position="91"/>
        <end position="93"/>
    </location>
    <ligand>
        <name>NADP(+)</name>
        <dbReference type="ChEBI" id="CHEBI:58349"/>
    </ligand>
</feature>
<evidence type="ECO:0000256" key="12">
    <source>
        <dbReference type="PIRNR" id="PIRNR025648"/>
    </source>
</evidence>
<evidence type="ECO:0000313" key="16">
    <source>
        <dbReference type="Proteomes" id="UP000198668"/>
    </source>
</evidence>
<dbReference type="UniPathway" id="UPA00034">
    <property type="reaction ID" value="UER00026"/>
</dbReference>
<dbReference type="GO" id="GO:0047850">
    <property type="term" value="F:diaminopimelate dehydrogenase activity"/>
    <property type="evidence" value="ECO:0007669"/>
    <property type="project" value="UniProtKB-UniRule"/>
</dbReference>
<comment type="subunit">
    <text evidence="3 12">Homodimer.</text>
</comment>
<feature type="binding site" evidence="13">
    <location>
        <begin position="68"/>
        <end position="71"/>
    </location>
    <ligand>
        <name>NADP(+)</name>
        <dbReference type="ChEBI" id="CHEBI:58349"/>
    </ligand>
</feature>
<dbReference type="EMBL" id="FOQE01000062">
    <property type="protein sequence ID" value="SFH92442.1"/>
    <property type="molecule type" value="Genomic_DNA"/>
</dbReference>
<sequence length="325" mass="36059">MTNTIRLGLVGYGNIGKSAEAAIEAFPDMEGVAVFTRRNPETLNSKLPAVSIDQILEYKDQIDVLILCGGSATDLPEQGPSLAKHFSTIDSYDNHGEIPSYFSAIDASAKENGNTSVISVGWDPGLFSMNRVLFDSVLPSGKTYTFWGKGLSQGHSDAIRRVAGVKKGVQYTVPIEEALDEVRSGSQPSLSAKEQHERVCYIVAEENADKEKIEQTIKTMPNYFEPYQTTVHFIDEETFENEHQKMPHGGFVIRTGESALENQQRMEFQLKLESNPDFTSSILVTYARAVMKLKEEGKTGAFSVLDIPLSYLSDKTPEQLRKDFL</sequence>
<dbReference type="GO" id="GO:0019877">
    <property type="term" value="P:diaminopimelate biosynthetic process"/>
    <property type="evidence" value="ECO:0007669"/>
    <property type="project" value="UniProtKB-UniRule"/>
</dbReference>
<evidence type="ECO:0000256" key="7">
    <source>
        <dbReference type="ARBA" id="ARBA00022857"/>
    </source>
</evidence>
<organism evidence="15 16">
    <name type="scientific">Pisciglobus halotolerans</name>
    <dbReference type="NCBI Taxonomy" id="745365"/>
    <lineage>
        <taxon>Bacteria</taxon>
        <taxon>Bacillati</taxon>
        <taxon>Bacillota</taxon>
        <taxon>Bacilli</taxon>
        <taxon>Lactobacillales</taxon>
        <taxon>Carnobacteriaceae</taxon>
    </lineage>
</organism>
<comment type="pathway">
    <text evidence="1 12">Amino-acid biosynthesis; L-lysine biosynthesis via DAP pathway; DL-2,6-diaminopimelate from (S)-tetrahydrodipicolinate: step 1/1.</text>
</comment>
<evidence type="ECO:0000256" key="9">
    <source>
        <dbReference type="ARBA" id="ARBA00023002"/>
    </source>
</evidence>
<dbReference type="Proteomes" id="UP000198668">
    <property type="component" value="Unassembled WGS sequence"/>
</dbReference>
<dbReference type="InterPro" id="IPR032094">
    <property type="entry name" value="Meso-DAP_DH_C"/>
</dbReference>
<keyword evidence="7 12" id="KW-0521">NADP</keyword>
<dbReference type="CDD" id="cd02270">
    <property type="entry name" value="meso-DAPDH_N"/>
    <property type="match status" value="1"/>
</dbReference>
<keyword evidence="8 12" id="KW-0220">Diaminopimelate biosynthesis</keyword>
<evidence type="ECO:0000256" key="1">
    <source>
        <dbReference type="ARBA" id="ARBA00004896"/>
    </source>
</evidence>
<dbReference type="Gene3D" id="3.30.360.10">
    <property type="entry name" value="Dihydrodipicolinate Reductase, domain 2"/>
    <property type="match status" value="1"/>
</dbReference>
<feature type="domain" description="Meso-diaminopimelate D-dehydrogenase C-terminal" evidence="14">
    <location>
        <begin position="121"/>
        <end position="274"/>
    </location>
</feature>
<comment type="function">
    <text evidence="12">Catalyzes the reversible NADPH-dependent reductive amination of L-2-amino-6-oxopimelate, the acyclic form of L-tetrahydrodipicolinate, to generate the meso compound, D,L-2,6-diaminopimelate.</text>
</comment>
<evidence type="ECO:0000256" key="13">
    <source>
        <dbReference type="PIRSR" id="PIRSR025648-1"/>
    </source>
</evidence>
<dbReference type="EC" id="1.4.1.16" evidence="4 12"/>
<dbReference type="OrthoDB" id="9779394at2"/>
<comment type="catalytic activity">
    <reaction evidence="11 12">
        <text>meso-2,6-diaminopimelate + NADP(+) + H2O = (S)-2-amino-6-oxoheptanedioate + NH4(+) + NADPH + H(+)</text>
        <dbReference type="Rhea" id="RHEA:13561"/>
        <dbReference type="ChEBI" id="CHEBI:15377"/>
        <dbReference type="ChEBI" id="CHEBI:15378"/>
        <dbReference type="ChEBI" id="CHEBI:28938"/>
        <dbReference type="ChEBI" id="CHEBI:57783"/>
        <dbReference type="ChEBI" id="CHEBI:57791"/>
        <dbReference type="ChEBI" id="CHEBI:58349"/>
        <dbReference type="ChEBI" id="CHEBI:58556"/>
        <dbReference type="EC" id="1.4.1.16"/>
    </reaction>
</comment>
<name>A0A1I3E0C3_9LACT</name>
<protein>
    <recommendedName>
        <fullName evidence="5 12">Meso-diaminopimelate D-dehydrogenase</fullName>
        <shortName evidence="12">DAPDH</shortName>
        <shortName evidence="12">Meso-DAP dehydrogenase</shortName>
        <ecNumber evidence="4 12">1.4.1.16</ecNumber>
    </recommendedName>
</protein>
<proteinExistence type="inferred from homology"/>
<dbReference type="SUPFAM" id="SSF51735">
    <property type="entry name" value="NAD(P)-binding Rossmann-fold domains"/>
    <property type="match status" value="1"/>
</dbReference>
<evidence type="ECO:0000256" key="10">
    <source>
        <dbReference type="ARBA" id="ARBA00023154"/>
    </source>
</evidence>
<feature type="binding site" evidence="13">
    <location>
        <position position="172"/>
    </location>
    <ligand>
        <name>substrate</name>
    </ligand>
</feature>
<dbReference type="Pfam" id="PF16654">
    <property type="entry name" value="DAPDH_C"/>
    <property type="match status" value="1"/>
</dbReference>
<evidence type="ECO:0000256" key="3">
    <source>
        <dbReference type="ARBA" id="ARBA00011738"/>
    </source>
</evidence>
<evidence type="ECO:0000256" key="4">
    <source>
        <dbReference type="ARBA" id="ARBA00012080"/>
    </source>
</evidence>
<dbReference type="NCBIfam" id="TIGR01921">
    <property type="entry name" value="DAP-DH"/>
    <property type="match status" value="1"/>
</dbReference>
<evidence type="ECO:0000256" key="11">
    <source>
        <dbReference type="ARBA" id="ARBA00052023"/>
    </source>
</evidence>
<keyword evidence="16" id="KW-1185">Reference proteome</keyword>
<reference evidence="15 16" key="1">
    <citation type="submission" date="2016-10" db="EMBL/GenBank/DDBJ databases">
        <authorList>
            <person name="de Groot N.N."/>
        </authorList>
    </citation>
    <scope>NUCLEOTIDE SEQUENCE [LARGE SCALE GENOMIC DNA]</scope>
    <source>
        <strain evidence="15 16">DSM 27630</strain>
    </source>
</reference>
<keyword evidence="13" id="KW-0547">Nucleotide-binding</keyword>
<dbReference type="SUPFAM" id="SSF55347">
    <property type="entry name" value="Glyceraldehyde-3-phosphate dehydrogenase-like, C-terminal domain"/>
    <property type="match status" value="1"/>
</dbReference>
<dbReference type="GO" id="GO:0009089">
    <property type="term" value="P:lysine biosynthetic process via diaminopimelate"/>
    <property type="evidence" value="ECO:0007669"/>
    <property type="project" value="UniProtKB-UniRule"/>
</dbReference>
<evidence type="ECO:0000313" key="15">
    <source>
        <dbReference type="EMBL" id="SFH92442.1"/>
    </source>
</evidence>
<evidence type="ECO:0000256" key="8">
    <source>
        <dbReference type="ARBA" id="ARBA00022915"/>
    </source>
</evidence>
<dbReference type="PIRSF" id="PIRSF025648">
    <property type="entry name" value="DDH"/>
    <property type="match status" value="1"/>
</dbReference>